<evidence type="ECO:0000313" key="6">
    <source>
        <dbReference type="Proteomes" id="UP000320048"/>
    </source>
</evidence>
<dbReference type="SUPFAM" id="SSF54826">
    <property type="entry name" value="Enolase N-terminal domain-like"/>
    <property type="match status" value="1"/>
</dbReference>
<dbReference type="EMBL" id="VBAO01000179">
    <property type="protein sequence ID" value="TMI81214.1"/>
    <property type="molecule type" value="Genomic_DNA"/>
</dbReference>
<dbReference type="InterPro" id="IPR029065">
    <property type="entry name" value="Enolase_C-like"/>
</dbReference>
<keyword evidence="3" id="KW-0413">Isomerase</keyword>
<dbReference type="GO" id="GO:0009063">
    <property type="term" value="P:amino acid catabolic process"/>
    <property type="evidence" value="ECO:0007669"/>
    <property type="project" value="InterPro"/>
</dbReference>
<dbReference type="InterPro" id="IPR013341">
    <property type="entry name" value="Mandelate_racemase_N_dom"/>
</dbReference>
<comment type="similarity">
    <text evidence="1">Belongs to the mandelate racemase/muconate lactonizing enzyme family.</text>
</comment>
<evidence type="ECO:0000256" key="1">
    <source>
        <dbReference type="ARBA" id="ARBA00008031"/>
    </source>
</evidence>
<dbReference type="SFLD" id="SFLDS00001">
    <property type="entry name" value="Enolase"/>
    <property type="match status" value="1"/>
</dbReference>
<dbReference type="GO" id="GO:0016854">
    <property type="term" value="F:racemase and epimerase activity"/>
    <property type="evidence" value="ECO:0007669"/>
    <property type="project" value="UniProtKB-ARBA"/>
</dbReference>
<protein>
    <recommendedName>
        <fullName evidence="4">Mandelate racemase/muconate lactonizing enzyme C-terminal domain-containing protein</fullName>
    </recommendedName>
</protein>
<dbReference type="AlphaFoldDB" id="A0A537JCD6"/>
<dbReference type="Pfam" id="PF13378">
    <property type="entry name" value="MR_MLE_C"/>
    <property type="match status" value="1"/>
</dbReference>
<evidence type="ECO:0000313" key="5">
    <source>
        <dbReference type="EMBL" id="TMI81214.1"/>
    </source>
</evidence>
<evidence type="ECO:0000256" key="3">
    <source>
        <dbReference type="ARBA" id="ARBA00023235"/>
    </source>
</evidence>
<comment type="caution">
    <text evidence="5">The sequence shown here is derived from an EMBL/GenBank/DDBJ whole genome shotgun (WGS) entry which is preliminary data.</text>
</comment>
<dbReference type="PANTHER" id="PTHR48073:SF2">
    <property type="entry name" value="O-SUCCINYLBENZOATE SYNTHASE"/>
    <property type="match status" value="1"/>
</dbReference>
<dbReference type="InterPro" id="IPR018110">
    <property type="entry name" value="Mandel_Rmase/mucon_lact_enz_CS"/>
</dbReference>
<dbReference type="Proteomes" id="UP000320048">
    <property type="component" value="Unassembled WGS sequence"/>
</dbReference>
<dbReference type="SUPFAM" id="SSF51604">
    <property type="entry name" value="Enolase C-terminal domain-like"/>
    <property type="match status" value="1"/>
</dbReference>
<gene>
    <name evidence="5" type="ORF">E6H04_07305</name>
</gene>
<dbReference type="InterPro" id="IPR036849">
    <property type="entry name" value="Enolase-like_C_sf"/>
</dbReference>
<dbReference type="GO" id="GO:0046872">
    <property type="term" value="F:metal ion binding"/>
    <property type="evidence" value="ECO:0007669"/>
    <property type="project" value="UniProtKB-KW"/>
</dbReference>
<dbReference type="InterPro" id="IPR013342">
    <property type="entry name" value="Mandelate_racemase_C"/>
</dbReference>
<feature type="domain" description="Mandelate racemase/muconate lactonizing enzyme C-terminal" evidence="4">
    <location>
        <begin position="142"/>
        <end position="239"/>
    </location>
</feature>
<dbReference type="Gene3D" id="3.20.20.120">
    <property type="entry name" value="Enolase-like C-terminal domain"/>
    <property type="match status" value="1"/>
</dbReference>
<sequence>MKVTAIRTYGVRVPRRRVFVSALGAHPVSEYGIVLVETDEGIEGIGEISMIWNGGGLFLCETVRQLLAPVVVGLSPFDVVQALKRMDAAVQFSRAANPAKAAVEMALYDIVGKRLNTPVYNLLGGRVRDRILLSISIALGEREQMAREAGGYVERGFKCVKVKVGLDPDADVERVAAVRRAVGPNITVRVDANMGWRSPREAISAIRRMEEYGIHSVEQPLPADHLDGLREVRAAVAVPIMVDESVWGPEDAAQVMAGKAADILNVYVSEAGGLYNAATIFSMTRAGGLTACIGSMPELGVGTAAEVHLATCVAELPHPSDVCGAFYHAGDVIHEELGIEDGFAVPLEGPGLGVTLNRDALNHYRA</sequence>
<accession>A0A537JCD6</accession>
<proteinExistence type="inferred from homology"/>
<dbReference type="InterPro" id="IPR029017">
    <property type="entry name" value="Enolase-like_N"/>
</dbReference>
<keyword evidence="2" id="KW-0479">Metal-binding</keyword>
<dbReference type="SFLD" id="SFLDG00180">
    <property type="entry name" value="muconate_cycloisomerase"/>
    <property type="match status" value="1"/>
</dbReference>
<organism evidence="5 6">
    <name type="scientific">Candidatus Segetimicrobium genomatis</name>
    <dbReference type="NCBI Taxonomy" id="2569760"/>
    <lineage>
        <taxon>Bacteria</taxon>
        <taxon>Bacillati</taxon>
        <taxon>Candidatus Sysuimicrobiota</taxon>
        <taxon>Candidatus Sysuimicrobiia</taxon>
        <taxon>Candidatus Sysuimicrobiales</taxon>
        <taxon>Candidatus Segetimicrobiaceae</taxon>
        <taxon>Candidatus Segetimicrobium</taxon>
    </lineage>
</organism>
<evidence type="ECO:0000256" key="2">
    <source>
        <dbReference type="ARBA" id="ARBA00022723"/>
    </source>
</evidence>
<reference evidence="5 6" key="1">
    <citation type="journal article" date="2019" name="Nat. Microbiol.">
        <title>Mediterranean grassland soil C-N compound turnover is dependent on rainfall and depth, and is mediated by genomically divergent microorganisms.</title>
        <authorList>
            <person name="Diamond S."/>
            <person name="Andeer P.F."/>
            <person name="Li Z."/>
            <person name="Crits-Christoph A."/>
            <person name="Burstein D."/>
            <person name="Anantharaman K."/>
            <person name="Lane K.R."/>
            <person name="Thomas B.C."/>
            <person name="Pan C."/>
            <person name="Northen T.R."/>
            <person name="Banfield J.F."/>
        </authorList>
    </citation>
    <scope>NUCLEOTIDE SEQUENCE [LARGE SCALE GENOMIC DNA]</scope>
    <source>
        <strain evidence="5">NP_7</strain>
    </source>
</reference>
<dbReference type="Pfam" id="PF02746">
    <property type="entry name" value="MR_MLE_N"/>
    <property type="match status" value="1"/>
</dbReference>
<dbReference type="Gene3D" id="3.30.390.10">
    <property type="entry name" value="Enolase-like, N-terminal domain"/>
    <property type="match status" value="1"/>
</dbReference>
<dbReference type="PROSITE" id="PS00908">
    <property type="entry name" value="MR_MLE_1"/>
    <property type="match status" value="1"/>
</dbReference>
<dbReference type="PANTHER" id="PTHR48073">
    <property type="entry name" value="O-SUCCINYLBENZOATE SYNTHASE-RELATED"/>
    <property type="match status" value="1"/>
</dbReference>
<evidence type="ECO:0000259" key="4">
    <source>
        <dbReference type="SMART" id="SM00922"/>
    </source>
</evidence>
<name>A0A537JCD6_9BACT</name>
<dbReference type="SMART" id="SM00922">
    <property type="entry name" value="MR_MLE"/>
    <property type="match status" value="1"/>
</dbReference>